<keyword evidence="3" id="KW-1185">Reference proteome</keyword>
<evidence type="ECO:0000313" key="2">
    <source>
        <dbReference type="EMBL" id="EPS65314.1"/>
    </source>
</evidence>
<dbReference type="AlphaFoldDB" id="S8CEB9"/>
<name>S8CEB9_9LAMI</name>
<feature type="domain" description="Retroviral polymerase SH3-like" evidence="1">
    <location>
        <begin position="2"/>
        <end position="61"/>
    </location>
</feature>
<organism evidence="2 3">
    <name type="scientific">Genlisea aurea</name>
    <dbReference type="NCBI Taxonomy" id="192259"/>
    <lineage>
        <taxon>Eukaryota</taxon>
        <taxon>Viridiplantae</taxon>
        <taxon>Streptophyta</taxon>
        <taxon>Embryophyta</taxon>
        <taxon>Tracheophyta</taxon>
        <taxon>Spermatophyta</taxon>
        <taxon>Magnoliopsida</taxon>
        <taxon>eudicotyledons</taxon>
        <taxon>Gunneridae</taxon>
        <taxon>Pentapetalae</taxon>
        <taxon>asterids</taxon>
        <taxon>lamiids</taxon>
        <taxon>Lamiales</taxon>
        <taxon>Lentibulariaceae</taxon>
        <taxon>Genlisea</taxon>
    </lineage>
</organism>
<evidence type="ECO:0000259" key="1">
    <source>
        <dbReference type="Pfam" id="PF25597"/>
    </source>
</evidence>
<dbReference type="Proteomes" id="UP000015453">
    <property type="component" value="Unassembled WGS sequence"/>
</dbReference>
<gene>
    <name evidence="2" type="ORF">M569_09465</name>
</gene>
<dbReference type="InterPro" id="IPR057670">
    <property type="entry name" value="SH3_retrovirus"/>
</dbReference>
<dbReference type="OrthoDB" id="6776856at2759"/>
<dbReference type="Pfam" id="PF25597">
    <property type="entry name" value="SH3_retrovirus"/>
    <property type="match status" value="1"/>
</dbReference>
<sequence>MAYAHVSDANKKKLDDRSRACVMLGVSDESKAYRLYDPVADKILISKDVIFDEQKRWDWGTIVNPDTIEFEGVMEDDEIFGENPSAEDSTDQHVVGNHLDDVAISPEQPEQPDGEHRRPLRPPRWLQDYVTVDDLEANNAFLMLLGDLVTEDSAENSEEQIHFLINKL</sequence>
<evidence type="ECO:0000313" key="3">
    <source>
        <dbReference type="Proteomes" id="UP000015453"/>
    </source>
</evidence>
<protein>
    <recommendedName>
        <fullName evidence="1">Retroviral polymerase SH3-like domain-containing protein</fullName>
    </recommendedName>
</protein>
<reference evidence="2 3" key="1">
    <citation type="journal article" date="2013" name="BMC Genomics">
        <title>The miniature genome of a carnivorous plant Genlisea aurea contains a low number of genes and short non-coding sequences.</title>
        <authorList>
            <person name="Leushkin E.V."/>
            <person name="Sutormin R.A."/>
            <person name="Nabieva E.R."/>
            <person name="Penin A.A."/>
            <person name="Kondrashov A.S."/>
            <person name="Logacheva M.D."/>
        </authorList>
    </citation>
    <scope>NUCLEOTIDE SEQUENCE [LARGE SCALE GENOMIC DNA]</scope>
</reference>
<dbReference type="EMBL" id="AUSU01004314">
    <property type="protein sequence ID" value="EPS65314.1"/>
    <property type="molecule type" value="Genomic_DNA"/>
</dbReference>
<proteinExistence type="predicted"/>
<accession>S8CEB9</accession>
<comment type="caution">
    <text evidence="2">The sequence shown here is derived from an EMBL/GenBank/DDBJ whole genome shotgun (WGS) entry which is preliminary data.</text>
</comment>